<keyword evidence="8" id="KW-0493">Microtubule</keyword>
<name>A0ABQ7H4I8_DUNSA</name>
<keyword evidence="10" id="KW-0970">Cilium biogenesis/degradation</keyword>
<dbReference type="PANTHER" id="PTHR45703:SF22">
    <property type="entry name" value="DYNEIN CYTOPLASMIC 2 HEAVY CHAIN 1"/>
    <property type="match status" value="1"/>
</dbReference>
<evidence type="ECO:0000256" key="10">
    <source>
        <dbReference type="ARBA" id="ARBA00022794"/>
    </source>
</evidence>
<evidence type="ECO:0000313" key="24">
    <source>
        <dbReference type="Proteomes" id="UP000815325"/>
    </source>
</evidence>
<keyword evidence="16" id="KW-0472">Membrane</keyword>
<dbReference type="InterPro" id="IPR013594">
    <property type="entry name" value="Dynein_heavy_tail"/>
</dbReference>
<dbReference type="InterPro" id="IPR049400">
    <property type="entry name" value="DYNC2H1_AAA_dom"/>
</dbReference>
<dbReference type="InterPro" id="IPR013602">
    <property type="entry name" value="Dynein_heavy_linker"/>
</dbReference>
<comment type="similarity">
    <text evidence="4">Belongs to the dynein heavy chain family.</text>
</comment>
<dbReference type="Gene3D" id="1.20.920.30">
    <property type="match status" value="1"/>
</dbReference>
<feature type="domain" description="AAA+ ATPase" evidence="22">
    <location>
        <begin position="1488"/>
        <end position="1736"/>
    </location>
</feature>
<proteinExistence type="inferred from homology"/>
<dbReference type="Pfam" id="PF03028">
    <property type="entry name" value="Dynein_heavy"/>
    <property type="match status" value="1"/>
</dbReference>
<evidence type="ECO:0000313" key="23">
    <source>
        <dbReference type="EMBL" id="KAF5841773.1"/>
    </source>
</evidence>
<sequence length="3703" mass="411370">MDVRKAFVLNTIASAIASADQRDAYVQYLSQDANGALASFLDDANAPVLVASVSGLGSSQLKLKLATDASFPEDCEYQVVLAKLRPGPVAVEDVPANISVSTVSHSPLSSLYHCLKDVYHPLLLTKQQASNGEQPGGLNAKLEPRLVELLQQLEAGLGAAVRKGQRAPVSVASDPNTAPLYEVLTPLDEVAYWEELATSGAAAGSPVQHAAQQVHAHMGALRAPYEALLSTAVRGMNRSSGFDDAGLEGGWEAVKETLDQTVNVLRAVWPVRLPPGGYAMSQKREGNLVCVSAVESQLHGVDLWDRPFADIKGSLIGASQVMARLADEFRELSTDWKIGVDNGGHTWNGAALTDPYVEAFRQRLEEVYTMRETHDELCRLLGQHEAQSLGAAEVFTPLAHLPVLQVSEYNMPAWRSGKEDFERRMEPLEQRISQKLREMFGSTILPALISAVTGDAAVQPQQVFQDLRRFGGLLSRPAVASALTSEKEALAKQVDKHLDALQNGLDERQGAADSGTKYADGHNRNPSNVVDHIMWALKTQHKLARTQDVLRLMLGTKQVASGDGSSSSLHACLSVAATLSKEVDAFKKQQFEIWEVETQEQLSSMAAWKNSKLMTFDSQNHHVKTHFNDQLVVLLREVRQLQSLGFSIKRNILNEVETANRFYRYGMVLKQRANFYNNIATEMIPCQKPMLLQDAMDFEKVLMNPKDSQGKEITWRSAAALEGYVKRLNDVAERLAEKTRQLRKWHDVLRDKVVVLMNTDLVRYKDRWALGVYAAAETLFGQLAEELKRYQDWMVLGTVDLDEFVDANLTEVSDWELNFKVLKAAARDAERLPNEIKVDCYNISLVPVKTVVDEQLKRLQETLVTSLRRKANDEKNSVEEYIKNGRSLFGKQAATVEDIGVAGQEARRAGCAYCWEENNGSTHWLLRGCTSPCRGNVAGFSSRWEELKPKGGPSGNPTVVLSKIQAYAVEVQELKEESAKLQKEAEAFKLDVGGFEALDQVANDVDATSKSWNRYAEFLDERNEMANKEWLSMREQVWKIEDFLAKWRESPESASKDEKDPINAILSQEIRSYELCLPHLKTTMRGAGWEDTHWLQLFKMLGLKTSGEGSVSRETVTLAHFLDVADKVVSNAEAIKGLDAQAQGEAMIRKALAELKLWGQNREFSFSEPVTTPGRTRGRPIVLIKEWRDVQAEVGDHQSLVASLRQSSYYHLFKDEVASWEMKLSILEGLMLLNQIQRKWVYLEPIFSRGALPAQQARFRNVDEEFKRVMYQLENNKLVVSFAEIMGIREKLPQMAQQLDVCQRALSDFLEDKRSSFPRCMQSVMAGQLQLVCSGSMADEFKTAASQSLCLKEAISFTDMVEKALRQQNGIARVAKDMSTALEQLAASDYTGSTLLQLKKQALVLDFIHYLDVVEQLTREQTSSPADWAWTRQLRYYAAQGGGVDVCMAEASFQYTWEYQGNAPKLVYTPLTDKCYLTLTQGMALGYGGNPYGPAGTGKTESVKALGQALARQVLVFNCDEEFDFRAMGRIFVGLVKCGAWGCFDEFNRLDEEVLSAVSQQIQIIQGALKEGAATMEFMDKTVEVDKNAGIFVTLNPAGKGYGGRSKLPDNLKQLFRPIAMTVPNNEQIAEVLLVSEGFKHAKVMARKLVTLFSLSRELLSQQQHYDWGLRALKTSLGIAGRELREVRKAAGPGSKSLSESEEMEISVRAVCATKLPTLTFDDNRGFVALINDLFTGIKITDSKNPDLEAAIKMVSKALKIELTHPQVDKILQLHLACEQRIGIIIVGPSGSGKSTLWEVLEKAYDQLGKRPLVFRMNPKAMARQQLLGSMDLDTREWSDGVLTAAARRVVKEPIEQRCWIVCDGDVDPEWIESLNSVLDDNRLLTMPNGERIQFATNVNFIFECHSLEFASPATVSRCGMLFMSDEALEVRSLVDKWIVDHTDDGNRSQMQTWFKDYFFKAFEWGLNHASAVETTKVGLLSSALSHLGAEEAGTKHDFVVALARGVGANMTPEVRANFYADLGRMTGESGFADDPGAYGADPLMCLGEDLREGTLGGDGVDLVMTPEALASLSIIAPWFKTREPFILVGPDGCGKTTLLEHCFSRIVGCTVATVHCSAQTNAANVVQKLVQVCGKPVTTAIGKCLRPPDNARIILFLKDINLPRPDKYNTSQLVAFLQQLLSHGGYYDENLEFIHVQRVQIIGCMSPPSTVGRYPLSTRFTARVRVACLAYPDMSSLQSVYTNIIEKVLPNTRGIGPAYLAKAMLEIYGQVSERFTVNEQAHYQFSPRDVTAWVHGLKRYELDSGLMSLADAFGHEACRIFRDRLVGQEALDSFDGTLSVVMSTQLRSTGSLNGWMATTLGCTNDDRINKTANSTRLSRWEMNDLQSNIAGKLKSYEREIKELHMLLFPEVLERLARFDRVLAEPGGSLLLCGPSGTGRRSCMLLLAYIHQLNFFTPRMNRSYDLKSFRSDLKEVLKATGVEGKPTLLFLEDHQLIDPAFLELVNSLLSGGEVPGLFTNEELNKELAPLEQQKNEDPTYTGPNNTYVYFTHRVSQNLHIAISMDPANDLFRPRCESNPALLSRCAVQWLDRWSDSTKTHIARMRLREASSGGSGKNALRQSINEKDMATLVSNMVLVHNSMLGMGATPRQYMAFVQLYNSIYSNKRSQAADRRKEVEILKKRQAKEEVELKGRRGGVEEELKGVQPLIDQARKAVGGIKKENIDEIRSLKMPPDAIRDVLEGVLLVLGQQDTSWNNMKKFLGAKAVKDEIVNFDARKVNPSMRATVGKLLSAKGNSFEPAVIQRVSVAAAPLASWVKAIMAYSKVLEKTAPLEQELSGLVASLQESAALVVQYEKELVTCDEQVSVLRDDFAKRTSEAESLRTRVEKAEATVNVARDLLGKLSGEKQRWSSQVQTLQVSLSNAPLDALLTAAFITYLPGQSEDVRARVEKMWMQQLGVQEYNFCHFMSSEGEMLRWKGEGLPADNLSMQNGVVILNAGLPPLIIDPSTQASKWLEAHLRPISPTLEVTSMHDPRFVNSLELAVRFGKTLIVQEVDRIEPVLYPLLRHDLARQGPRFVVDIGDKQIDYNDTFRLYLVTRHPEPYLPPDASSLVSTTNFTVTRSGLEGQLLGLTLQQEQPELEEKKSSLLQQEEDLKVQLADLEKQLLHTLATSQGSLLENKELLDSLNASQVKSQTVAAGLAHSRELQASLDAQREMYRPIAKRGSTMYFLIKDLSTINHMYRFSLSVFTTLFKKALNQDTPAGDITTRITLLSGALLDLVLSYVARSLFNADRLMLGMHMARHMKPEAVQPEEWDFFLGKPHVDVTSSQVSRPPWVHESCAAAFALLAANFPKLVQTCELADGQLWGPWVAETTGDGAVSLPGRAASKASPFQALLLVLTFRPDRLQSAMNGFVCAALNVKGVVPLPFSLKDLVERESNASQPVLFTTTPGADPTTELAEYANATIGRDRYFEVAMGQGQADIALNLLRECARSGDWLCLKNLHLAVSWLPTLEKEMYTLTKADSFRLFLSTEPHSRFPTTLLEGSLKWKMLHGLLENAIYGGRVDNNLDAKVLRAYLHQYFNAEIVGQSGRVKPLPGTRVAVPSSKHKEDYMQVIAGLPDTDPPAIFSLPANIGRAAQQVHGQKVVQSLKAMSLASTTSTTFNSAQWQAQLGPLLRLWDTLASQAAPLKAAAKELGSSRYI</sequence>
<keyword evidence="14 21" id="KW-0175">Coiled coil</keyword>
<keyword evidence="12" id="KW-0282">Flagellum</keyword>
<evidence type="ECO:0000256" key="8">
    <source>
        <dbReference type="ARBA" id="ARBA00022701"/>
    </source>
</evidence>
<dbReference type="Pfam" id="PF12780">
    <property type="entry name" value="AAA_8"/>
    <property type="match status" value="1"/>
</dbReference>
<dbReference type="Gene3D" id="1.20.920.20">
    <property type="match status" value="1"/>
</dbReference>
<evidence type="ECO:0000256" key="13">
    <source>
        <dbReference type="ARBA" id="ARBA00023017"/>
    </source>
</evidence>
<evidence type="ECO:0000256" key="21">
    <source>
        <dbReference type="SAM" id="Coils"/>
    </source>
</evidence>
<dbReference type="SUPFAM" id="SSF52540">
    <property type="entry name" value="P-loop containing nucleoside triphosphate hydrolases"/>
    <property type="match status" value="4"/>
</dbReference>
<dbReference type="Pfam" id="PF08385">
    <property type="entry name" value="DHC_N1"/>
    <property type="match status" value="1"/>
</dbReference>
<evidence type="ECO:0000256" key="12">
    <source>
        <dbReference type="ARBA" id="ARBA00022846"/>
    </source>
</evidence>
<dbReference type="Gene3D" id="1.20.140.100">
    <property type="entry name" value="Dynein heavy chain, N-terminal domain 2"/>
    <property type="match status" value="1"/>
</dbReference>
<evidence type="ECO:0000256" key="1">
    <source>
        <dbReference type="ARBA" id="ARBA00004202"/>
    </source>
</evidence>
<dbReference type="InterPro" id="IPR004273">
    <property type="entry name" value="Dynein_heavy_D6_P-loop"/>
</dbReference>
<evidence type="ECO:0000256" key="6">
    <source>
        <dbReference type="ARBA" id="ARBA00022475"/>
    </source>
</evidence>
<dbReference type="EMBL" id="MU069477">
    <property type="protein sequence ID" value="KAF5841773.1"/>
    <property type="molecule type" value="Genomic_DNA"/>
</dbReference>
<evidence type="ECO:0000256" key="18">
    <source>
        <dbReference type="ARBA" id="ARBA00023212"/>
    </source>
</evidence>
<dbReference type="Pfam" id="PF12774">
    <property type="entry name" value="AAA_6"/>
    <property type="match status" value="1"/>
</dbReference>
<keyword evidence="5" id="KW-0217">Developmental protein</keyword>
<evidence type="ECO:0000256" key="11">
    <source>
        <dbReference type="ARBA" id="ARBA00022840"/>
    </source>
</evidence>
<keyword evidence="7" id="KW-0963">Cytoplasm</keyword>
<keyword evidence="15" id="KW-0969">Cilium</keyword>
<protein>
    <recommendedName>
        <fullName evidence="20">Cytoplasmic dynein 2 heavy chain 1</fullName>
    </recommendedName>
</protein>
<evidence type="ECO:0000256" key="17">
    <source>
        <dbReference type="ARBA" id="ARBA00023175"/>
    </source>
</evidence>
<dbReference type="Pfam" id="PF12781">
    <property type="entry name" value="AAA_9"/>
    <property type="match status" value="1"/>
</dbReference>
<dbReference type="Gene3D" id="1.10.8.710">
    <property type="match status" value="1"/>
</dbReference>
<dbReference type="Pfam" id="PF22597">
    <property type="entry name" value="DYN_lid"/>
    <property type="match status" value="1"/>
</dbReference>
<evidence type="ECO:0000256" key="16">
    <source>
        <dbReference type="ARBA" id="ARBA00023136"/>
    </source>
</evidence>
<organism evidence="23 24">
    <name type="scientific">Dunaliella salina</name>
    <name type="common">Green alga</name>
    <name type="synonym">Protococcus salinus</name>
    <dbReference type="NCBI Taxonomy" id="3046"/>
    <lineage>
        <taxon>Eukaryota</taxon>
        <taxon>Viridiplantae</taxon>
        <taxon>Chlorophyta</taxon>
        <taxon>core chlorophytes</taxon>
        <taxon>Chlorophyceae</taxon>
        <taxon>CS clade</taxon>
        <taxon>Chlamydomonadales</taxon>
        <taxon>Dunaliellaceae</taxon>
        <taxon>Dunaliella</taxon>
    </lineage>
</organism>
<dbReference type="Gene3D" id="6.10.140.1060">
    <property type="match status" value="1"/>
</dbReference>
<keyword evidence="6" id="KW-1003">Cell membrane</keyword>
<evidence type="ECO:0000256" key="15">
    <source>
        <dbReference type="ARBA" id="ARBA00023069"/>
    </source>
</evidence>
<dbReference type="InterPro" id="IPR026983">
    <property type="entry name" value="DHC"/>
</dbReference>
<dbReference type="InterPro" id="IPR054354">
    <property type="entry name" value="DYNC2H1-like_lid"/>
</dbReference>
<dbReference type="Gene3D" id="1.20.58.1120">
    <property type="match status" value="1"/>
</dbReference>
<dbReference type="Proteomes" id="UP000815325">
    <property type="component" value="Unassembled WGS sequence"/>
</dbReference>
<keyword evidence="11" id="KW-0067">ATP-binding</keyword>
<dbReference type="Gene3D" id="3.40.50.300">
    <property type="entry name" value="P-loop containing nucleotide triphosphate hydrolases"/>
    <property type="match status" value="5"/>
</dbReference>
<dbReference type="InterPro" id="IPR027417">
    <property type="entry name" value="P-loop_NTPase"/>
</dbReference>
<dbReference type="InterPro" id="IPR043157">
    <property type="entry name" value="Dynein_AAA1S"/>
</dbReference>
<dbReference type="Pfam" id="PF08393">
    <property type="entry name" value="DHC_N2"/>
    <property type="match status" value="1"/>
</dbReference>
<evidence type="ECO:0000256" key="19">
    <source>
        <dbReference type="ARBA" id="ARBA00023273"/>
    </source>
</evidence>
<feature type="coiled-coil region" evidence="21">
    <location>
        <begin position="964"/>
        <end position="991"/>
    </location>
</feature>
<dbReference type="InterPro" id="IPR035706">
    <property type="entry name" value="AAA_9"/>
</dbReference>
<keyword evidence="9" id="KW-0547">Nucleotide-binding</keyword>
<accession>A0ABQ7H4I8</accession>
<dbReference type="PANTHER" id="PTHR45703">
    <property type="entry name" value="DYNEIN HEAVY CHAIN"/>
    <property type="match status" value="1"/>
</dbReference>
<dbReference type="InterPro" id="IPR042222">
    <property type="entry name" value="Dynein_2_N"/>
</dbReference>
<reference evidence="23" key="1">
    <citation type="submission" date="2017-08" db="EMBL/GenBank/DDBJ databases">
        <authorList>
            <person name="Polle J.E."/>
            <person name="Barry K."/>
            <person name="Cushman J."/>
            <person name="Schmutz J."/>
            <person name="Tran D."/>
            <person name="Hathwaick L.T."/>
            <person name="Yim W.C."/>
            <person name="Jenkins J."/>
            <person name="Mckie-Krisberg Z.M."/>
            <person name="Prochnik S."/>
            <person name="Lindquist E."/>
            <person name="Dockter R.B."/>
            <person name="Adam C."/>
            <person name="Molina H."/>
            <person name="Bunkerborg J."/>
            <person name="Jin E."/>
            <person name="Buchheim M."/>
            <person name="Magnuson J."/>
        </authorList>
    </citation>
    <scope>NUCLEOTIDE SEQUENCE</scope>
    <source>
        <strain evidence="23">CCAP 19/18</strain>
    </source>
</reference>
<evidence type="ECO:0000256" key="4">
    <source>
        <dbReference type="ARBA" id="ARBA00008887"/>
    </source>
</evidence>
<dbReference type="Pfam" id="PF12775">
    <property type="entry name" value="AAA_7"/>
    <property type="match status" value="1"/>
</dbReference>
<evidence type="ECO:0000259" key="22">
    <source>
        <dbReference type="SMART" id="SM00382"/>
    </source>
</evidence>
<feature type="domain" description="AAA+ ATPase" evidence="22">
    <location>
        <begin position="1780"/>
        <end position="2025"/>
    </location>
</feature>
<dbReference type="InterPro" id="IPR003593">
    <property type="entry name" value="AAA+_ATPase"/>
</dbReference>
<evidence type="ECO:0000256" key="14">
    <source>
        <dbReference type="ARBA" id="ARBA00023054"/>
    </source>
</evidence>
<dbReference type="InterPro" id="IPR024743">
    <property type="entry name" value="Dynein_HC_stalk"/>
</dbReference>
<keyword evidence="18" id="KW-0206">Cytoskeleton</keyword>
<dbReference type="Gene3D" id="1.10.8.1220">
    <property type="match status" value="1"/>
</dbReference>
<gene>
    <name evidence="23" type="ORF">DUNSADRAFT_11332</name>
</gene>
<keyword evidence="19" id="KW-0966">Cell projection</keyword>
<dbReference type="InterPro" id="IPR035699">
    <property type="entry name" value="AAA_6"/>
</dbReference>
<comment type="subcellular location">
    <subcellularLocation>
        <location evidence="1">Cell membrane</location>
        <topology evidence="1">Peripheral membrane protein</topology>
    </subcellularLocation>
    <subcellularLocation>
        <location evidence="2">Cell projection</location>
        <location evidence="2">Cilium</location>
        <location evidence="2">Flagellum</location>
    </subcellularLocation>
    <subcellularLocation>
        <location evidence="3">Cytoplasm</location>
        <location evidence="3">Cytoskeleton</location>
    </subcellularLocation>
</comment>
<evidence type="ECO:0000256" key="5">
    <source>
        <dbReference type="ARBA" id="ARBA00022473"/>
    </source>
</evidence>
<evidence type="ECO:0000256" key="20">
    <source>
        <dbReference type="ARBA" id="ARBA00023902"/>
    </source>
</evidence>
<dbReference type="SMART" id="SM00382">
    <property type="entry name" value="AAA"/>
    <property type="match status" value="3"/>
</dbReference>
<feature type="domain" description="AAA+ ATPase" evidence="22">
    <location>
        <begin position="2082"/>
        <end position="2236"/>
    </location>
</feature>
<dbReference type="Pfam" id="PF21264">
    <property type="entry name" value="DYNC2H1_AAA_dom"/>
    <property type="match status" value="1"/>
</dbReference>
<evidence type="ECO:0000256" key="2">
    <source>
        <dbReference type="ARBA" id="ARBA00004230"/>
    </source>
</evidence>
<dbReference type="Pfam" id="PF12777">
    <property type="entry name" value="MT"/>
    <property type="match status" value="1"/>
</dbReference>
<comment type="caution">
    <text evidence="23">The sequence shown here is derived from an EMBL/GenBank/DDBJ whole genome shotgun (WGS) entry which is preliminary data.</text>
</comment>
<keyword evidence="13" id="KW-0243">Dynein</keyword>
<keyword evidence="24" id="KW-1185">Reference proteome</keyword>
<evidence type="ECO:0000256" key="7">
    <source>
        <dbReference type="ARBA" id="ARBA00022490"/>
    </source>
</evidence>
<evidence type="ECO:0000256" key="9">
    <source>
        <dbReference type="ARBA" id="ARBA00022741"/>
    </source>
</evidence>
<keyword evidence="17" id="KW-0505">Motor protein</keyword>
<evidence type="ECO:0000256" key="3">
    <source>
        <dbReference type="ARBA" id="ARBA00004245"/>
    </source>
</evidence>
<dbReference type="InterPro" id="IPR024317">
    <property type="entry name" value="Dynein_heavy_chain_D4_dom"/>
</dbReference>